<dbReference type="InterPro" id="IPR011527">
    <property type="entry name" value="ABC1_TM_dom"/>
</dbReference>
<keyword evidence="11" id="KW-1185">Reference proteome</keyword>
<dbReference type="AlphaFoldDB" id="A0A815I1C0"/>
<reference evidence="8" key="1">
    <citation type="submission" date="2021-02" db="EMBL/GenBank/DDBJ databases">
        <authorList>
            <person name="Nowell W R."/>
        </authorList>
    </citation>
    <scope>NUCLEOTIDE SEQUENCE</scope>
</reference>
<keyword evidence="4 5" id="KW-0472">Membrane</keyword>
<dbReference type="EMBL" id="CAJNOK010011582">
    <property type="protein sequence ID" value="CAF1143420.1"/>
    <property type="molecule type" value="Genomic_DNA"/>
</dbReference>
<evidence type="ECO:0000259" key="6">
    <source>
        <dbReference type="Pfam" id="PF06472"/>
    </source>
</evidence>
<evidence type="ECO:0000313" key="8">
    <source>
        <dbReference type="EMBL" id="CAF1361370.1"/>
    </source>
</evidence>
<keyword evidence="3 5" id="KW-1133">Transmembrane helix</keyword>
<proteinExistence type="predicted"/>
<protein>
    <recommendedName>
        <fullName evidence="6">ABC transmembrane type-1 domain-containing protein</fullName>
    </recommendedName>
</protein>
<evidence type="ECO:0000256" key="4">
    <source>
        <dbReference type="ARBA" id="ARBA00023136"/>
    </source>
</evidence>
<evidence type="ECO:0000256" key="2">
    <source>
        <dbReference type="ARBA" id="ARBA00022692"/>
    </source>
</evidence>
<dbReference type="Proteomes" id="UP000677228">
    <property type="component" value="Unassembled WGS sequence"/>
</dbReference>
<evidence type="ECO:0000256" key="5">
    <source>
        <dbReference type="SAM" id="Phobius"/>
    </source>
</evidence>
<evidence type="ECO:0000313" key="10">
    <source>
        <dbReference type="EMBL" id="CAF4240019.1"/>
    </source>
</evidence>
<keyword evidence="1" id="KW-0813">Transport</keyword>
<dbReference type="EMBL" id="CAJNOQ010015433">
    <property type="protein sequence ID" value="CAF1361370.1"/>
    <property type="molecule type" value="Genomic_DNA"/>
</dbReference>
<dbReference type="PANTHER" id="PTHR11384">
    <property type="entry name" value="ATP-BINDING CASSETTE, SUB-FAMILY D MEMBER"/>
    <property type="match status" value="1"/>
</dbReference>
<dbReference type="GO" id="GO:0005778">
    <property type="term" value="C:peroxisomal membrane"/>
    <property type="evidence" value="ECO:0007669"/>
    <property type="project" value="TreeGrafter"/>
</dbReference>
<dbReference type="GO" id="GO:0140359">
    <property type="term" value="F:ABC-type transporter activity"/>
    <property type="evidence" value="ECO:0007669"/>
    <property type="project" value="InterPro"/>
</dbReference>
<dbReference type="GO" id="GO:0006635">
    <property type="term" value="P:fatty acid beta-oxidation"/>
    <property type="evidence" value="ECO:0007669"/>
    <property type="project" value="TreeGrafter"/>
</dbReference>
<dbReference type="InterPro" id="IPR050835">
    <property type="entry name" value="ABC_transporter_sub-D"/>
</dbReference>
<dbReference type="GO" id="GO:0005524">
    <property type="term" value="F:ATP binding"/>
    <property type="evidence" value="ECO:0007669"/>
    <property type="project" value="InterPro"/>
</dbReference>
<evidence type="ECO:0000256" key="3">
    <source>
        <dbReference type="ARBA" id="ARBA00022989"/>
    </source>
</evidence>
<evidence type="ECO:0000313" key="9">
    <source>
        <dbReference type="EMBL" id="CAF3942168.1"/>
    </source>
</evidence>
<evidence type="ECO:0000256" key="1">
    <source>
        <dbReference type="ARBA" id="ARBA00022448"/>
    </source>
</evidence>
<sequence>MSVLVNSIISLTHLHNKLRSRRSRLLVLCSSLGVFYYLLRKYRRYLILKRRRYISPPTTSNKEQTKIIPSINKRFLEQLRVLLKILFPKFATESSFLLLLHTITLLSRTFLSIFIARLDGAIVKSLVQRNANDFIRTLAIFLAVAIPASFINSLIRFAESKLALAFRTKLTKYAYDLYFR</sequence>
<organism evidence="8 11">
    <name type="scientific">Didymodactylos carnosus</name>
    <dbReference type="NCBI Taxonomy" id="1234261"/>
    <lineage>
        <taxon>Eukaryota</taxon>
        <taxon>Metazoa</taxon>
        <taxon>Spiralia</taxon>
        <taxon>Gnathifera</taxon>
        <taxon>Rotifera</taxon>
        <taxon>Eurotatoria</taxon>
        <taxon>Bdelloidea</taxon>
        <taxon>Philodinida</taxon>
        <taxon>Philodinidae</taxon>
        <taxon>Didymodactylos</taxon>
    </lineage>
</organism>
<name>A0A815I1C0_9BILA</name>
<feature type="transmembrane region" description="Helical" evidence="5">
    <location>
        <begin position="138"/>
        <end position="158"/>
    </location>
</feature>
<accession>A0A815I1C0</accession>
<evidence type="ECO:0000313" key="11">
    <source>
        <dbReference type="Proteomes" id="UP000663829"/>
    </source>
</evidence>
<dbReference type="EMBL" id="CAJOBC010070214">
    <property type="protein sequence ID" value="CAF4240019.1"/>
    <property type="molecule type" value="Genomic_DNA"/>
</dbReference>
<dbReference type="GO" id="GO:0007031">
    <property type="term" value="P:peroxisome organization"/>
    <property type="evidence" value="ECO:0007669"/>
    <property type="project" value="TreeGrafter"/>
</dbReference>
<feature type="transmembrane region" description="Helical" evidence="5">
    <location>
        <begin position="96"/>
        <end position="118"/>
    </location>
</feature>
<feature type="transmembrane region" description="Helical" evidence="5">
    <location>
        <begin position="23"/>
        <end position="39"/>
    </location>
</feature>
<dbReference type="GO" id="GO:0005324">
    <property type="term" value="F:long-chain fatty acid transmembrane transporter activity"/>
    <property type="evidence" value="ECO:0007669"/>
    <property type="project" value="TreeGrafter"/>
</dbReference>
<gene>
    <name evidence="8" type="ORF">GPM918_LOCUS31398</name>
    <name evidence="7" type="ORF">OVA965_LOCUS21241</name>
    <name evidence="10" type="ORF">SRO942_LOCUS32039</name>
    <name evidence="9" type="ORF">TMI583_LOCUS21848</name>
</gene>
<comment type="caution">
    <text evidence="8">The sequence shown here is derived from an EMBL/GenBank/DDBJ whole genome shotgun (WGS) entry which is preliminary data.</text>
</comment>
<dbReference type="GO" id="GO:0042760">
    <property type="term" value="P:very long-chain fatty acid catabolic process"/>
    <property type="evidence" value="ECO:0007669"/>
    <property type="project" value="TreeGrafter"/>
</dbReference>
<dbReference type="Proteomes" id="UP000681722">
    <property type="component" value="Unassembled WGS sequence"/>
</dbReference>
<dbReference type="Proteomes" id="UP000682733">
    <property type="component" value="Unassembled WGS sequence"/>
</dbReference>
<dbReference type="Proteomes" id="UP000663829">
    <property type="component" value="Unassembled WGS sequence"/>
</dbReference>
<dbReference type="EMBL" id="CAJOBA010027688">
    <property type="protein sequence ID" value="CAF3942168.1"/>
    <property type="molecule type" value="Genomic_DNA"/>
</dbReference>
<keyword evidence="2 5" id="KW-0812">Transmembrane</keyword>
<dbReference type="Pfam" id="PF06472">
    <property type="entry name" value="ABC_membrane_2"/>
    <property type="match status" value="1"/>
</dbReference>
<evidence type="ECO:0000313" key="7">
    <source>
        <dbReference type="EMBL" id="CAF1143420.1"/>
    </source>
</evidence>
<dbReference type="PANTHER" id="PTHR11384:SF67">
    <property type="entry name" value="ATP-BINDING CASSETTE SUB-FAMILY D MEMBER 1"/>
    <property type="match status" value="1"/>
</dbReference>
<feature type="domain" description="ABC transmembrane type-1" evidence="6">
    <location>
        <begin position="82"/>
        <end position="180"/>
    </location>
</feature>
<dbReference type="OrthoDB" id="422637at2759"/>
<feature type="non-terminal residue" evidence="8">
    <location>
        <position position="180"/>
    </location>
</feature>
<dbReference type="GO" id="GO:0015910">
    <property type="term" value="P:long-chain fatty acid import into peroxisome"/>
    <property type="evidence" value="ECO:0007669"/>
    <property type="project" value="TreeGrafter"/>
</dbReference>